<gene>
    <name evidence="2" type="ORF">ACFQMN_05850</name>
</gene>
<reference evidence="3" key="1">
    <citation type="journal article" date="2019" name="Int. J. Syst. Evol. Microbiol.">
        <title>The Global Catalogue of Microorganisms (GCM) 10K type strain sequencing project: providing services to taxonomists for standard genome sequencing and annotation.</title>
        <authorList>
            <consortium name="The Broad Institute Genomics Platform"/>
            <consortium name="The Broad Institute Genome Sequencing Center for Infectious Disease"/>
            <person name="Wu L."/>
            <person name="Ma J."/>
        </authorList>
    </citation>
    <scope>NUCLEOTIDE SEQUENCE [LARGE SCALE GENOMIC DNA]</scope>
    <source>
        <strain evidence="3">CCUG 73951</strain>
    </source>
</reference>
<organism evidence="2 3">
    <name type="scientific">Halobacillus campisalis</name>
    <dbReference type="NCBI Taxonomy" id="435909"/>
    <lineage>
        <taxon>Bacteria</taxon>
        <taxon>Bacillati</taxon>
        <taxon>Bacillota</taxon>
        <taxon>Bacilli</taxon>
        <taxon>Bacillales</taxon>
        <taxon>Bacillaceae</taxon>
        <taxon>Halobacillus</taxon>
    </lineage>
</organism>
<dbReference type="SMART" id="SM00332">
    <property type="entry name" value="PP2Cc"/>
    <property type="match status" value="1"/>
</dbReference>
<dbReference type="PANTHER" id="PTHR13832:SF860">
    <property type="entry name" value="PROTEIN PHOSPHATASE PHPP"/>
    <property type="match status" value="1"/>
</dbReference>
<comment type="caution">
    <text evidence="2">The sequence shown here is derived from an EMBL/GenBank/DDBJ whole genome shotgun (WGS) entry which is preliminary data.</text>
</comment>
<dbReference type="NCBIfam" id="NF033484">
    <property type="entry name" value="Stp1_PP2C_phos"/>
    <property type="match status" value="1"/>
</dbReference>
<dbReference type="RefSeq" id="WP_289214719.1">
    <property type="nucleotide sequence ID" value="NZ_JAPVRC010000001.1"/>
</dbReference>
<evidence type="ECO:0000313" key="2">
    <source>
        <dbReference type="EMBL" id="MFC7320396.1"/>
    </source>
</evidence>
<dbReference type="PROSITE" id="PS51746">
    <property type="entry name" value="PPM_2"/>
    <property type="match status" value="1"/>
</dbReference>
<feature type="domain" description="PPM-type phosphatase" evidence="1">
    <location>
        <begin position="2"/>
        <end position="242"/>
    </location>
</feature>
<dbReference type="Proteomes" id="UP001596494">
    <property type="component" value="Unassembled WGS sequence"/>
</dbReference>
<accession>A0ABW2K0Y0</accession>
<sequence>MKGSFLTDQGKVRQHNEDAGGVYLNEQNQLLAVVADGMGGHQAGDIASQLAVSTLHNQWEETSAIQGPKAAENWLREAILEVNQVILQHSRDHEECRGMGTTVVAAVCDDQFATVGHIGDSRVYIANHYGFKRVTEDHSLVNELVRSGQISEEQAESHPRKNVLLKALGTDENISPDIVTFEFEEDDRLLLCSDGLTNKVNEDELSRIKEYDGEWQELCQSLVDLANERGGEDNITLAIVHHYEDPNVKEGAD</sequence>
<dbReference type="SMART" id="SM00331">
    <property type="entry name" value="PP2C_SIG"/>
    <property type="match status" value="1"/>
</dbReference>
<dbReference type="PANTHER" id="PTHR13832">
    <property type="entry name" value="PROTEIN PHOSPHATASE 2C"/>
    <property type="match status" value="1"/>
</dbReference>
<name>A0ABW2K0Y0_9BACI</name>
<protein>
    <submittedName>
        <fullName evidence="2">Stp1/IreP family PP2C-type Ser/Thr phosphatase</fullName>
    </submittedName>
</protein>
<dbReference type="Gene3D" id="3.60.40.10">
    <property type="entry name" value="PPM-type phosphatase domain"/>
    <property type="match status" value="1"/>
</dbReference>
<evidence type="ECO:0000259" key="1">
    <source>
        <dbReference type="PROSITE" id="PS51746"/>
    </source>
</evidence>
<proteinExistence type="predicted"/>
<dbReference type="SUPFAM" id="SSF81606">
    <property type="entry name" value="PP2C-like"/>
    <property type="match status" value="1"/>
</dbReference>
<dbReference type="InterPro" id="IPR015655">
    <property type="entry name" value="PP2C"/>
</dbReference>
<dbReference type="CDD" id="cd00143">
    <property type="entry name" value="PP2Cc"/>
    <property type="match status" value="1"/>
</dbReference>
<dbReference type="Pfam" id="PF13672">
    <property type="entry name" value="PP2C_2"/>
    <property type="match status" value="1"/>
</dbReference>
<dbReference type="InterPro" id="IPR036457">
    <property type="entry name" value="PPM-type-like_dom_sf"/>
</dbReference>
<evidence type="ECO:0000313" key="3">
    <source>
        <dbReference type="Proteomes" id="UP001596494"/>
    </source>
</evidence>
<dbReference type="InterPro" id="IPR001932">
    <property type="entry name" value="PPM-type_phosphatase-like_dom"/>
</dbReference>
<keyword evidence="3" id="KW-1185">Reference proteome</keyword>
<dbReference type="EMBL" id="JBHTBY010000006">
    <property type="protein sequence ID" value="MFC7320396.1"/>
    <property type="molecule type" value="Genomic_DNA"/>
</dbReference>